<gene>
    <name evidence="2" type="ORF">SVUK_LOCUS13374</name>
</gene>
<dbReference type="OrthoDB" id="10423373at2759"/>
<feature type="region of interest" description="Disordered" evidence="1">
    <location>
        <begin position="54"/>
        <end position="88"/>
    </location>
</feature>
<evidence type="ECO:0000313" key="2">
    <source>
        <dbReference type="EMBL" id="VDM78376.1"/>
    </source>
</evidence>
<dbReference type="AlphaFoldDB" id="A0A3P7J5C9"/>
<proteinExistence type="predicted"/>
<reference evidence="2 3" key="1">
    <citation type="submission" date="2018-11" db="EMBL/GenBank/DDBJ databases">
        <authorList>
            <consortium name="Pathogen Informatics"/>
        </authorList>
    </citation>
    <scope>NUCLEOTIDE SEQUENCE [LARGE SCALE GENOMIC DNA]</scope>
</reference>
<accession>A0A3P7J5C9</accession>
<evidence type="ECO:0000313" key="3">
    <source>
        <dbReference type="Proteomes" id="UP000270094"/>
    </source>
</evidence>
<dbReference type="EMBL" id="UYYB01101738">
    <property type="protein sequence ID" value="VDM78376.1"/>
    <property type="molecule type" value="Genomic_DNA"/>
</dbReference>
<dbReference type="Proteomes" id="UP000270094">
    <property type="component" value="Unassembled WGS sequence"/>
</dbReference>
<name>A0A3P7J5C9_STRVU</name>
<protein>
    <submittedName>
        <fullName evidence="2">Uncharacterized protein</fullName>
    </submittedName>
</protein>
<evidence type="ECO:0000256" key="1">
    <source>
        <dbReference type="SAM" id="MobiDB-lite"/>
    </source>
</evidence>
<feature type="compositionally biased region" description="Polar residues" evidence="1">
    <location>
        <begin position="77"/>
        <end position="88"/>
    </location>
</feature>
<sequence length="102" mass="11408">MDIELSIGLPVLPVEEVERILKEIESGAYSASNTTIVESKDTERQGNQLHCWNSMPQYEKKEASSPPQLPLPDQEGPDTTTSAETLKSQIPIDDFNFEVVQF</sequence>
<organism evidence="2 3">
    <name type="scientific">Strongylus vulgaris</name>
    <name type="common">Blood worm</name>
    <dbReference type="NCBI Taxonomy" id="40348"/>
    <lineage>
        <taxon>Eukaryota</taxon>
        <taxon>Metazoa</taxon>
        <taxon>Ecdysozoa</taxon>
        <taxon>Nematoda</taxon>
        <taxon>Chromadorea</taxon>
        <taxon>Rhabditida</taxon>
        <taxon>Rhabditina</taxon>
        <taxon>Rhabditomorpha</taxon>
        <taxon>Strongyloidea</taxon>
        <taxon>Strongylidae</taxon>
        <taxon>Strongylus</taxon>
    </lineage>
</organism>
<keyword evidence="3" id="KW-1185">Reference proteome</keyword>